<dbReference type="WBParaSite" id="Hba_13258">
    <property type="protein sequence ID" value="Hba_13258"/>
    <property type="gene ID" value="Hba_13258"/>
</dbReference>
<keyword evidence="1" id="KW-0472">Membrane</keyword>
<organism evidence="3 4">
    <name type="scientific">Heterorhabditis bacteriophora</name>
    <name type="common">Entomopathogenic nematode worm</name>
    <dbReference type="NCBI Taxonomy" id="37862"/>
    <lineage>
        <taxon>Eukaryota</taxon>
        <taxon>Metazoa</taxon>
        <taxon>Ecdysozoa</taxon>
        <taxon>Nematoda</taxon>
        <taxon>Chromadorea</taxon>
        <taxon>Rhabditida</taxon>
        <taxon>Rhabditina</taxon>
        <taxon>Rhabditomorpha</taxon>
        <taxon>Strongyloidea</taxon>
        <taxon>Heterorhabditidae</taxon>
        <taxon>Heterorhabditis</taxon>
    </lineage>
</organism>
<dbReference type="GO" id="GO:0005634">
    <property type="term" value="C:nucleus"/>
    <property type="evidence" value="ECO:0007669"/>
    <property type="project" value="TreeGrafter"/>
</dbReference>
<evidence type="ECO:0000256" key="1">
    <source>
        <dbReference type="SAM" id="Phobius"/>
    </source>
</evidence>
<dbReference type="Proteomes" id="UP000095283">
    <property type="component" value="Unplaced"/>
</dbReference>
<dbReference type="InterPro" id="IPR052304">
    <property type="entry name" value="PTTG1IP"/>
</dbReference>
<accession>A0A1I7X6L5</accession>
<keyword evidence="3" id="KW-1185">Reference proteome</keyword>
<dbReference type="PANTHER" id="PTHR15191">
    <property type="entry name" value="PROTEIN CBG20567"/>
    <property type="match status" value="1"/>
</dbReference>
<keyword evidence="1" id="KW-0812">Transmembrane</keyword>
<feature type="signal peptide" evidence="2">
    <location>
        <begin position="1"/>
        <end position="18"/>
    </location>
</feature>
<keyword evidence="1" id="KW-1133">Transmembrane helix</keyword>
<proteinExistence type="predicted"/>
<reference evidence="4" key="1">
    <citation type="submission" date="2016-11" db="UniProtKB">
        <authorList>
            <consortium name="WormBaseParasite"/>
        </authorList>
    </citation>
    <scope>IDENTIFICATION</scope>
</reference>
<evidence type="ECO:0000313" key="4">
    <source>
        <dbReference type="WBParaSite" id="Hba_13258"/>
    </source>
</evidence>
<dbReference type="GO" id="GO:0006606">
    <property type="term" value="P:protein import into nucleus"/>
    <property type="evidence" value="ECO:0007669"/>
    <property type="project" value="TreeGrafter"/>
</dbReference>
<sequence length="180" mass="20901">MWLCIIGVFLLFVDGLAGWNNYQDLHVTSRGICEFDVDESRTCETCTAKGSECFWCGDSTKTCLPYAWYFPNCDLSNVRHKHCWVNLSAVVIVLCILGGIILVILIACLCYCCFRWRNYNRKQANKKGEKWNFQQALSRMEMQNRHSLRTEQRQRELEAYRLKYGLPSKVATTAEDSCKK</sequence>
<evidence type="ECO:0000313" key="3">
    <source>
        <dbReference type="Proteomes" id="UP000095283"/>
    </source>
</evidence>
<dbReference type="GO" id="GO:0005737">
    <property type="term" value="C:cytoplasm"/>
    <property type="evidence" value="ECO:0007669"/>
    <property type="project" value="TreeGrafter"/>
</dbReference>
<feature type="chain" id="PRO_5009311014" evidence="2">
    <location>
        <begin position="19"/>
        <end position="180"/>
    </location>
</feature>
<evidence type="ECO:0000256" key="2">
    <source>
        <dbReference type="SAM" id="SignalP"/>
    </source>
</evidence>
<keyword evidence="2" id="KW-0732">Signal</keyword>
<dbReference type="AlphaFoldDB" id="A0A1I7X6L5"/>
<name>A0A1I7X6L5_HETBA</name>
<feature type="transmembrane region" description="Helical" evidence="1">
    <location>
        <begin position="87"/>
        <end position="114"/>
    </location>
</feature>
<protein>
    <submittedName>
        <fullName evidence="4">PSI domain-containing protein</fullName>
    </submittedName>
</protein>
<dbReference type="PANTHER" id="PTHR15191:SF3">
    <property type="entry name" value="PITUITARY TUMOR-TRANSFORMING GENE PROTEIN-BINDING FACTOR"/>
    <property type="match status" value="1"/>
</dbReference>